<dbReference type="AlphaFoldDB" id="A0A101RK94"/>
<evidence type="ECO:0000313" key="2">
    <source>
        <dbReference type="Proteomes" id="UP000053669"/>
    </source>
</evidence>
<evidence type="ECO:0000313" key="1">
    <source>
        <dbReference type="EMBL" id="KUN55587.1"/>
    </source>
</evidence>
<dbReference type="EMBL" id="LMWU01000080">
    <property type="protein sequence ID" value="KUN55587.1"/>
    <property type="molecule type" value="Genomic_DNA"/>
</dbReference>
<sequence length="83" mass="9273">MVRCRPDGVFPERMAPTRYELTLRGPISHTLLDVIRTRFDHVSTPGADGTVLVVENVDQASVRALLTLLWDTGHDVLAFEETP</sequence>
<accession>A0A101RK94</accession>
<dbReference type="Proteomes" id="UP000053669">
    <property type="component" value="Unassembled WGS sequence"/>
</dbReference>
<proteinExistence type="predicted"/>
<name>A0A101RK94_9ACTN</name>
<gene>
    <name evidence="1" type="ORF">AQJ46_49170</name>
</gene>
<organism evidence="1 2">
    <name type="scientific">Streptomyces canus</name>
    <dbReference type="NCBI Taxonomy" id="58343"/>
    <lineage>
        <taxon>Bacteria</taxon>
        <taxon>Bacillati</taxon>
        <taxon>Actinomycetota</taxon>
        <taxon>Actinomycetes</taxon>
        <taxon>Kitasatosporales</taxon>
        <taxon>Streptomycetaceae</taxon>
        <taxon>Streptomyces</taxon>
        <taxon>Streptomyces aurantiacus group</taxon>
    </lineage>
</organism>
<evidence type="ECO:0008006" key="3">
    <source>
        <dbReference type="Google" id="ProtNLM"/>
    </source>
</evidence>
<protein>
    <recommendedName>
        <fullName evidence="3">NIL domain-containing protein</fullName>
    </recommendedName>
</protein>
<comment type="caution">
    <text evidence="1">The sequence shown here is derived from an EMBL/GenBank/DDBJ whole genome shotgun (WGS) entry which is preliminary data.</text>
</comment>
<reference evidence="1 2" key="1">
    <citation type="submission" date="2015-10" db="EMBL/GenBank/DDBJ databases">
        <title>Draft genome sequence of Streptomyces canus DSM 40017, type strain for the species Streptomyces canus.</title>
        <authorList>
            <person name="Ruckert C."/>
            <person name="Winkler A."/>
            <person name="Kalinowski J."/>
            <person name="Kampfer P."/>
            <person name="Glaeser S."/>
        </authorList>
    </citation>
    <scope>NUCLEOTIDE SEQUENCE [LARGE SCALE GENOMIC DNA]</scope>
    <source>
        <strain evidence="1 2">DSM 40017</strain>
    </source>
</reference>